<name>A0A381WH70_9ZZZZ</name>
<accession>A0A381WH70</accession>
<gene>
    <name evidence="2" type="ORF">METZ01_LOCUS104720</name>
</gene>
<dbReference type="AlphaFoldDB" id="A0A381WH70"/>
<organism evidence="2">
    <name type="scientific">marine metagenome</name>
    <dbReference type="NCBI Taxonomy" id="408172"/>
    <lineage>
        <taxon>unclassified sequences</taxon>
        <taxon>metagenomes</taxon>
        <taxon>ecological metagenomes</taxon>
    </lineage>
</organism>
<sequence length="93" mass="10185">MTIEVLDPTYDGDTISFKYAAGLENLKGATVGIISNGKKGTFHFFNALEDLLTKKYKAGEVIRVIKKNYSAPAEEEIMKEVKKWDAAIAGVGD</sequence>
<proteinExistence type="predicted"/>
<dbReference type="Pfam" id="PF24696">
    <property type="entry name" value="UGSC"/>
    <property type="match status" value="1"/>
</dbReference>
<dbReference type="EMBL" id="UINC01011805">
    <property type="protein sequence ID" value="SVA51866.1"/>
    <property type="molecule type" value="Genomic_DNA"/>
</dbReference>
<reference evidence="2" key="1">
    <citation type="submission" date="2018-05" db="EMBL/GenBank/DDBJ databases">
        <authorList>
            <person name="Lanie J.A."/>
            <person name="Ng W.-L."/>
            <person name="Kazmierczak K.M."/>
            <person name="Andrzejewski T.M."/>
            <person name="Davidsen T.M."/>
            <person name="Wayne K.J."/>
            <person name="Tettelin H."/>
            <person name="Glass J.I."/>
            <person name="Rusch D."/>
            <person name="Podicherti R."/>
            <person name="Tsui H.-C.T."/>
            <person name="Winkler M.E."/>
        </authorList>
    </citation>
    <scope>NUCLEOTIDE SEQUENCE</scope>
</reference>
<evidence type="ECO:0000313" key="2">
    <source>
        <dbReference type="EMBL" id="SVA51866.1"/>
    </source>
</evidence>
<protein>
    <recommendedName>
        <fullName evidence="1">UGSC-like domain-containing protein</fullName>
    </recommendedName>
</protein>
<evidence type="ECO:0000259" key="1">
    <source>
        <dbReference type="Pfam" id="PF24696"/>
    </source>
</evidence>
<dbReference type="InterPro" id="IPR057767">
    <property type="entry name" value="UGSC-like_dom"/>
</dbReference>
<feature type="domain" description="UGSC-like" evidence="1">
    <location>
        <begin position="4"/>
        <end position="93"/>
    </location>
</feature>